<keyword evidence="5 8" id="KW-0822">Tryptophan biosynthesis</keyword>
<dbReference type="NCBIfam" id="NF001377">
    <property type="entry name" value="PRK00278.2-4"/>
    <property type="match status" value="1"/>
</dbReference>
<organism evidence="10 11">
    <name type="scientific">Desulfomonile tiedjei (strain ATCC 49306 / DSM 6799 / DCB-1)</name>
    <dbReference type="NCBI Taxonomy" id="706587"/>
    <lineage>
        <taxon>Bacteria</taxon>
        <taxon>Pseudomonadati</taxon>
        <taxon>Thermodesulfobacteriota</taxon>
        <taxon>Desulfomonilia</taxon>
        <taxon>Desulfomonilales</taxon>
        <taxon>Desulfomonilaceae</taxon>
        <taxon>Desulfomonile</taxon>
    </lineage>
</organism>
<dbReference type="EC" id="4.1.1.48" evidence="8"/>
<dbReference type="STRING" id="706587.Desti_4114"/>
<evidence type="ECO:0000256" key="5">
    <source>
        <dbReference type="ARBA" id="ARBA00022822"/>
    </source>
</evidence>
<dbReference type="AlphaFoldDB" id="I4CB11"/>
<evidence type="ECO:0000256" key="8">
    <source>
        <dbReference type="HAMAP-Rule" id="MF_00134"/>
    </source>
</evidence>
<dbReference type="FunFam" id="3.20.20.70:FF:000024">
    <property type="entry name" value="Indole-3-glycerol phosphate synthase"/>
    <property type="match status" value="1"/>
</dbReference>
<dbReference type="PATRIC" id="fig|706587.4.peg.4663"/>
<dbReference type="Gene3D" id="3.20.20.70">
    <property type="entry name" value="Aldolase class I"/>
    <property type="match status" value="1"/>
</dbReference>
<dbReference type="Pfam" id="PF00218">
    <property type="entry name" value="IGPS"/>
    <property type="match status" value="1"/>
</dbReference>
<evidence type="ECO:0000256" key="3">
    <source>
        <dbReference type="ARBA" id="ARBA00022605"/>
    </source>
</evidence>
<dbReference type="CDD" id="cd00331">
    <property type="entry name" value="IGPS"/>
    <property type="match status" value="1"/>
</dbReference>
<dbReference type="HAMAP" id="MF_00134_B">
    <property type="entry name" value="IGPS_B"/>
    <property type="match status" value="1"/>
</dbReference>
<evidence type="ECO:0000313" key="10">
    <source>
        <dbReference type="EMBL" id="AFM26752.1"/>
    </source>
</evidence>
<dbReference type="PANTHER" id="PTHR22854">
    <property type="entry name" value="TRYPTOPHAN BIOSYNTHESIS PROTEIN"/>
    <property type="match status" value="1"/>
</dbReference>
<keyword evidence="6 8" id="KW-0057">Aromatic amino acid biosynthesis</keyword>
<dbReference type="HAMAP" id="MF_00134_A">
    <property type="entry name" value="IGPS_A"/>
    <property type="match status" value="1"/>
</dbReference>
<proteinExistence type="inferred from homology"/>
<dbReference type="UniPathway" id="UPA00035">
    <property type="reaction ID" value="UER00043"/>
</dbReference>
<dbReference type="EMBL" id="CP003360">
    <property type="protein sequence ID" value="AFM26752.1"/>
    <property type="molecule type" value="Genomic_DNA"/>
</dbReference>
<evidence type="ECO:0000256" key="1">
    <source>
        <dbReference type="ARBA" id="ARBA00001633"/>
    </source>
</evidence>
<dbReference type="SUPFAM" id="SSF51366">
    <property type="entry name" value="Ribulose-phoshate binding barrel"/>
    <property type="match status" value="1"/>
</dbReference>
<dbReference type="Proteomes" id="UP000006055">
    <property type="component" value="Chromosome"/>
</dbReference>
<dbReference type="HOGENOM" id="CLU_034247_2_0_7"/>
<reference evidence="11" key="1">
    <citation type="submission" date="2012-06" db="EMBL/GenBank/DDBJ databases">
        <title>Complete sequence of chromosome of Desulfomonile tiedjei DSM 6799.</title>
        <authorList>
            <person name="Lucas S."/>
            <person name="Copeland A."/>
            <person name="Lapidus A."/>
            <person name="Glavina del Rio T."/>
            <person name="Dalin E."/>
            <person name="Tice H."/>
            <person name="Bruce D."/>
            <person name="Goodwin L."/>
            <person name="Pitluck S."/>
            <person name="Peters L."/>
            <person name="Ovchinnikova G."/>
            <person name="Zeytun A."/>
            <person name="Lu M."/>
            <person name="Kyrpides N."/>
            <person name="Mavromatis K."/>
            <person name="Ivanova N."/>
            <person name="Brettin T."/>
            <person name="Detter J.C."/>
            <person name="Han C."/>
            <person name="Larimer F."/>
            <person name="Land M."/>
            <person name="Hauser L."/>
            <person name="Markowitz V."/>
            <person name="Cheng J.-F."/>
            <person name="Hugenholtz P."/>
            <person name="Woyke T."/>
            <person name="Wu D."/>
            <person name="Spring S."/>
            <person name="Schroeder M."/>
            <person name="Brambilla E."/>
            <person name="Klenk H.-P."/>
            <person name="Eisen J.A."/>
        </authorList>
    </citation>
    <scope>NUCLEOTIDE SEQUENCE [LARGE SCALE GENOMIC DNA]</scope>
    <source>
        <strain evidence="11">ATCC 49306 / DSM 6799 / DCB-1</strain>
    </source>
</reference>
<dbReference type="KEGG" id="dti:Desti_4114"/>
<keyword evidence="3 8" id="KW-0028">Amino-acid biosynthesis</keyword>
<keyword evidence="11" id="KW-1185">Reference proteome</keyword>
<dbReference type="OrthoDB" id="9804217at2"/>
<evidence type="ECO:0000259" key="9">
    <source>
        <dbReference type="Pfam" id="PF00218"/>
    </source>
</evidence>
<dbReference type="GO" id="GO:0000162">
    <property type="term" value="P:L-tryptophan biosynthetic process"/>
    <property type="evidence" value="ECO:0007669"/>
    <property type="project" value="UniProtKB-UniRule"/>
</dbReference>
<dbReference type="InterPro" id="IPR001468">
    <property type="entry name" value="Indole-3-GlycerolPSynthase_CS"/>
</dbReference>
<evidence type="ECO:0000256" key="6">
    <source>
        <dbReference type="ARBA" id="ARBA00023141"/>
    </source>
</evidence>
<accession>I4CB11</accession>
<evidence type="ECO:0000256" key="4">
    <source>
        <dbReference type="ARBA" id="ARBA00022793"/>
    </source>
</evidence>
<comment type="pathway">
    <text evidence="2 8">Amino-acid biosynthesis; L-tryptophan biosynthesis; L-tryptophan from chorismate: step 4/5.</text>
</comment>
<dbReference type="eggNOG" id="COG0134">
    <property type="taxonomic scope" value="Bacteria"/>
</dbReference>
<sequence>MSGFLQKIVKIKAERLALQIAHANAGALEAQARLASPPKAFLDAFRGPGIHIIAEIKRASPSKGLLNADLEPASLARTYASGGACAISVLTEEDHFRGSLSDLKEVRRAVPLPILRKDFILEPFQIFEARLAGADSILLIAAVLDEGTLKSLIELSRSMAMEPLVEIHDKYELSMALNVGAGLIGINNRDLRTFGTDLNVTVKLAGLIPSDRTIISESGIRTHQDISRLRDAGVHGFLIGETLVKSPDPEAALQELLHA</sequence>
<dbReference type="InterPro" id="IPR013785">
    <property type="entry name" value="Aldolase_TIM"/>
</dbReference>
<dbReference type="InterPro" id="IPR045186">
    <property type="entry name" value="Indole-3-glycerol_P_synth"/>
</dbReference>
<gene>
    <name evidence="8" type="primary">trpC</name>
    <name evidence="10" type="ordered locus">Desti_4114</name>
</gene>
<dbReference type="GO" id="GO:0004640">
    <property type="term" value="F:phosphoribosylanthranilate isomerase activity"/>
    <property type="evidence" value="ECO:0007669"/>
    <property type="project" value="TreeGrafter"/>
</dbReference>
<keyword evidence="4 8" id="KW-0210">Decarboxylase</keyword>
<protein>
    <recommendedName>
        <fullName evidence="8">Indole-3-glycerol phosphate synthase</fullName>
        <shortName evidence="8">IGPS</shortName>
        <ecNumber evidence="8">4.1.1.48</ecNumber>
    </recommendedName>
</protein>
<keyword evidence="7 8" id="KW-0456">Lyase</keyword>
<evidence type="ECO:0000313" key="11">
    <source>
        <dbReference type="Proteomes" id="UP000006055"/>
    </source>
</evidence>
<comment type="catalytic activity">
    <reaction evidence="1 8">
        <text>1-(2-carboxyphenylamino)-1-deoxy-D-ribulose 5-phosphate + H(+) = (1S,2R)-1-C-(indol-3-yl)glycerol 3-phosphate + CO2 + H2O</text>
        <dbReference type="Rhea" id="RHEA:23476"/>
        <dbReference type="ChEBI" id="CHEBI:15377"/>
        <dbReference type="ChEBI" id="CHEBI:15378"/>
        <dbReference type="ChEBI" id="CHEBI:16526"/>
        <dbReference type="ChEBI" id="CHEBI:58613"/>
        <dbReference type="ChEBI" id="CHEBI:58866"/>
        <dbReference type="EC" id="4.1.1.48"/>
    </reaction>
</comment>
<dbReference type="InterPro" id="IPR013798">
    <property type="entry name" value="Indole-3-glycerol_P_synth_dom"/>
</dbReference>
<dbReference type="RefSeq" id="WP_014811876.1">
    <property type="nucleotide sequence ID" value="NC_018025.1"/>
</dbReference>
<evidence type="ECO:0000256" key="7">
    <source>
        <dbReference type="ARBA" id="ARBA00023239"/>
    </source>
</evidence>
<comment type="similarity">
    <text evidence="8">Belongs to the TrpC family.</text>
</comment>
<evidence type="ECO:0000256" key="2">
    <source>
        <dbReference type="ARBA" id="ARBA00004696"/>
    </source>
</evidence>
<name>I4CB11_DESTA</name>
<dbReference type="PROSITE" id="PS00614">
    <property type="entry name" value="IGPS"/>
    <property type="match status" value="1"/>
</dbReference>
<dbReference type="PANTHER" id="PTHR22854:SF2">
    <property type="entry name" value="INDOLE-3-GLYCEROL-PHOSPHATE SYNTHASE"/>
    <property type="match status" value="1"/>
</dbReference>
<dbReference type="InterPro" id="IPR011060">
    <property type="entry name" value="RibuloseP-bd_barrel"/>
</dbReference>
<feature type="domain" description="Indole-3-glycerol phosphate synthase" evidence="9">
    <location>
        <begin position="5"/>
        <end position="256"/>
    </location>
</feature>
<dbReference type="GO" id="GO:0004425">
    <property type="term" value="F:indole-3-glycerol-phosphate synthase activity"/>
    <property type="evidence" value="ECO:0007669"/>
    <property type="project" value="UniProtKB-UniRule"/>
</dbReference>